<dbReference type="Pfam" id="PF13860">
    <property type="entry name" value="FlgD_ig"/>
    <property type="match status" value="1"/>
</dbReference>
<evidence type="ECO:0000313" key="6">
    <source>
        <dbReference type="EMBL" id="WAI17554.1"/>
    </source>
</evidence>
<evidence type="ECO:0000256" key="1">
    <source>
        <dbReference type="ARBA" id="ARBA00010577"/>
    </source>
</evidence>
<evidence type="ECO:0000256" key="2">
    <source>
        <dbReference type="ARBA" id="ARBA00016013"/>
    </source>
</evidence>
<keyword evidence="3 5" id="KW-1005">Bacterial flagellum biogenesis</keyword>
<gene>
    <name evidence="6" type="ORF">OWM53_01730</name>
</gene>
<dbReference type="Proteomes" id="UP001163441">
    <property type="component" value="Chromosome"/>
</dbReference>
<dbReference type="Pfam" id="PF13861">
    <property type="entry name" value="FLgD_tudor"/>
    <property type="match status" value="1"/>
</dbReference>
<keyword evidence="6" id="KW-0969">Cilium</keyword>
<reference evidence="6" key="1">
    <citation type="submission" date="2022-11" db="EMBL/GenBank/DDBJ databases">
        <title>The whole genome sequencing of pests is an important tool to study the evolution of the plant-insect interaction and insecticide resistance.</title>
        <authorList>
            <person name="Kananovich Y."/>
        </authorList>
    </citation>
    <scope>NUCLEOTIDE SEQUENCE</scope>
    <source>
        <strain evidence="6">BSU_Aph_2016</strain>
    </source>
</reference>
<dbReference type="InterPro" id="IPR025963">
    <property type="entry name" value="FLgD_Tudor"/>
</dbReference>
<dbReference type="Pfam" id="PF03963">
    <property type="entry name" value="FlgD"/>
    <property type="match status" value="1"/>
</dbReference>
<evidence type="ECO:0000313" key="7">
    <source>
        <dbReference type="Proteomes" id="UP001163441"/>
    </source>
</evidence>
<name>A0A4D6XRY5_9GAMM</name>
<evidence type="ECO:0000256" key="3">
    <source>
        <dbReference type="ARBA" id="ARBA00022795"/>
    </source>
</evidence>
<keyword evidence="6" id="KW-0966">Cell projection</keyword>
<dbReference type="Gene3D" id="2.60.40.4070">
    <property type="match status" value="1"/>
</dbReference>
<organism evidence="6 7">
    <name type="scientific">Buchnera aphidicola</name>
    <name type="common">Aphis craccivora</name>
    <dbReference type="NCBI Taxonomy" id="466616"/>
    <lineage>
        <taxon>Bacteria</taxon>
        <taxon>Pseudomonadati</taxon>
        <taxon>Pseudomonadota</taxon>
        <taxon>Gammaproteobacteria</taxon>
        <taxon>Enterobacterales</taxon>
        <taxon>Erwiniaceae</taxon>
        <taxon>Buchnera</taxon>
    </lineage>
</organism>
<dbReference type="RefSeq" id="WP_158360630.1">
    <property type="nucleotide sequence ID" value="NZ_CP034897.1"/>
</dbReference>
<comment type="similarity">
    <text evidence="1 5">Belongs to the FlgD family.</text>
</comment>
<evidence type="ECO:0000256" key="5">
    <source>
        <dbReference type="RuleBase" id="RU362076"/>
    </source>
</evidence>
<dbReference type="Gene3D" id="2.30.30.910">
    <property type="match status" value="1"/>
</dbReference>
<evidence type="ECO:0000256" key="4">
    <source>
        <dbReference type="ARBA" id="ARBA00024746"/>
    </source>
</evidence>
<accession>A0A4D6XRY5</accession>
<dbReference type="InterPro" id="IPR005648">
    <property type="entry name" value="FlgD"/>
</dbReference>
<dbReference type="EMBL" id="CP113403">
    <property type="protein sequence ID" value="WAI17554.1"/>
    <property type="molecule type" value="Genomic_DNA"/>
</dbReference>
<dbReference type="OrthoDB" id="9785233at2"/>
<dbReference type="InterPro" id="IPR025965">
    <property type="entry name" value="FlgD/Vpr_Ig-like"/>
</dbReference>
<proteinExistence type="inferred from homology"/>
<comment type="function">
    <text evidence="4 5">Required for flagellar hook formation. May act as a scaffolding protein.</text>
</comment>
<keyword evidence="6" id="KW-0282">Flagellum</keyword>
<protein>
    <recommendedName>
        <fullName evidence="2 5">Basal-body rod modification protein FlgD</fullName>
    </recommendedName>
</protein>
<dbReference type="AlphaFoldDB" id="A0A4D6XRY5"/>
<dbReference type="GO" id="GO:0044781">
    <property type="term" value="P:bacterial-type flagellum organization"/>
    <property type="evidence" value="ECO:0007669"/>
    <property type="project" value="UniProtKB-UniRule"/>
</dbReference>
<sequence>MSNISLDSSIQNNVLDEKNNTLDKSTDGLNHPSNPLDLQNNFLKLLIAQIKNQDPTDPIKNTELTSQLAQINTATGVEKLNNTVGKFSDKINQNQNIQISSLIGHRVFIPSSQIVHTKDINTEFGIDLISYATSVEIKILDENKKVIHVEKMKDVKPGVYSFIWDGLDLDKNTIPTGKYNVSLTAKNQNKDIPATILCEALVQSIITSSRNPIIDLGVMGNTTLSEIRKIFK</sequence>